<evidence type="ECO:0000313" key="1">
    <source>
        <dbReference type="EMBL" id="MPC35872.1"/>
    </source>
</evidence>
<gene>
    <name evidence="1" type="ORF">E2C01_029309</name>
</gene>
<accession>A0A5B7ENY0</accession>
<reference evidence="1 2" key="1">
    <citation type="submission" date="2019-05" db="EMBL/GenBank/DDBJ databases">
        <title>Another draft genome of Portunus trituberculatus and its Hox gene families provides insights of decapod evolution.</title>
        <authorList>
            <person name="Jeong J.-H."/>
            <person name="Song I."/>
            <person name="Kim S."/>
            <person name="Choi T."/>
            <person name="Kim D."/>
            <person name="Ryu S."/>
            <person name="Kim W."/>
        </authorList>
    </citation>
    <scope>NUCLEOTIDE SEQUENCE [LARGE SCALE GENOMIC DNA]</scope>
    <source>
        <tissue evidence="1">Muscle</tissue>
    </source>
</reference>
<sequence>MSRVFNVLRVEIARTRRRFVDGDAGHVIVQLLLRSRVAGVGCLGSLLQWCLSCLVYSLRGDAEGGVLCGGVRANESRVMMCSYMDADI</sequence>
<dbReference type="AlphaFoldDB" id="A0A5B7ENY0"/>
<name>A0A5B7ENY0_PORTR</name>
<protein>
    <submittedName>
        <fullName evidence="1">Uncharacterized protein</fullName>
    </submittedName>
</protein>
<keyword evidence="2" id="KW-1185">Reference proteome</keyword>
<dbReference type="Proteomes" id="UP000324222">
    <property type="component" value="Unassembled WGS sequence"/>
</dbReference>
<evidence type="ECO:0000313" key="2">
    <source>
        <dbReference type="Proteomes" id="UP000324222"/>
    </source>
</evidence>
<organism evidence="1 2">
    <name type="scientific">Portunus trituberculatus</name>
    <name type="common">Swimming crab</name>
    <name type="synonym">Neptunus trituberculatus</name>
    <dbReference type="NCBI Taxonomy" id="210409"/>
    <lineage>
        <taxon>Eukaryota</taxon>
        <taxon>Metazoa</taxon>
        <taxon>Ecdysozoa</taxon>
        <taxon>Arthropoda</taxon>
        <taxon>Crustacea</taxon>
        <taxon>Multicrustacea</taxon>
        <taxon>Malacostraca</taxon>
        <taxon>Eumalacostraca</taxon>
        <taxon>Eucarida</taxon>
        <taxon>Decapoda</taxon>
        <taxon>Pleocyemata</taxon>
        <taxon>Brachyura</taxon>
        <taxon>Eubrachyura</taxon>
        <taxon>Portunoidea</taxon>
        <taxon>Portunidae</taxon>
        <taxon>Portuninae</taxon>
        <taxon>Portunus</taxon>
    </lineage>
</organism>
<dbReference type="EMBL" id="VSRR010003368">
    <property type="protein sequence ID" value="MPC35872.1"/>
    <property type="molecule type" value="Genomic_DNA"/>
</dbReference>
<comment type="caution">
    <text evidence="1">The sequence shown here is derived from an EMBL/GenBank/DDBJ whole genome shotgun (WGS) entry which is preliminary data.</text>
</comment>
<proteinExistence type="predicted"/>